<dbReference type="PANTHER" id="PTHR12827">
    <property type="entry name" value="MEIOTIC CHECKPOINT REGULATOR TSG24 FAMILY MEMBER"/>
    <property type="match status" value="1"/>
</dbReference>
<comment type="similarity">
    <text evidence="1">Belongs to the APC1 family.</text>
</comment>
<keyword evidence="2" id="KW-0132">Cell division</keyword>
<dbReference type="InterPro" id="IPR024990">
    <property type="entry name" value="Apc1"/>
</dbReference>
<sequence length="2071" mass="230334">MNGREEDVKCLATPLFVHQSKADLYEGARNGNVGTSDSKEGTNGYKRKVIDSIVTAIPYSHTRVNNEEEKDEQNSGEVQVCIEEYSNPRDNTNVAPLLRRVAVRTYGDIENNGSGGLLQASFSLPIAPLPHEEKILPNQEKNWLCWTTFASSNKPYLCALVGPNTLRIFDVYPNPKSDSESIVGVGEGHTVSLPFEASSIFALPPPYGGLIIQRSVDATVSDDNTNLTQQEQSGNEHIYCPHDSKAHQTKDASFANSSQQDFDFIVEGPPSTLRLGSLVNTNMKIKPPSSSYTPTNLRPRLPLDDDVSPTSSCTDDSVINRMIGSTSPHGNSSTPSVYSLHHPLDEVRPCVILCSETVQSERDKNNSRVNQSKVWRKRTPILSKAMKVKNPVYVYRNSFERIVHVQKPRSFLDIRSSENGTIDDDIIIVTYNIEKRCHGVWILNEAPPPPPTVPLWKITSLNTSNVGDRISASNPGKHNGKSMDVDGSNEPQVEDDHEVRERKNFFQQKDTSPFSDLHAHVSMTCIHSTSWKDDPKVSPLDTEECQQFPATLVFLATTAEGRGDFVLCLLVHDETSDKSKTSVLRCLEFDPYSEPCSGEKRCWKVIKKYNIPCVAAQPIHSTTITPEHFPLKWQPNCLKSRKKSFNIHGYDTPRATDILVCSTGEKSSSTLCLFRGNLHISNFDIPAPDPNSADEIHLKLLYGLENPVDNRVDVLFKGLKSNICRAVRASFSLECTNSLISDLAISAIGSAFEMEAESLNRDSLLRLAFAIRTDCIQLSQYRSSISTAYDVVDIEWDSFCKIISSFLSIALGKGPCLKPDDQRGNEVENECNGDAAWNLLMESNFHSDYVQNNGNRLLLLSNPHGNGRVPRLAESKIHDFVARSESIKWISSCQNEDILVLASTKIFDALHIVYEDLKVKRAANTTLYTTVLGTYLHDICKNCVSDNGDQVMADFVTHYERDLTVALTNKKAVDFEVNRRISSDAMPICAFTWIESIIKGQNICEDYIMNGVCSCFGALLRFYIALFDGSISQLERDRRLVLVMVEEGIIEPSYISDSMSPSLALPLFDALHRCRSNPPALTGNWTPSAFNLIGRNDLAKIKMKAKPIKAVDSLDITGAFQDDDPENDGLVSIEKYAAMQFPNDSRVRDAARLLRSSRPVFLRVQRAVEVSDHEYERMKQQKLALLCRRVLPLPVGRGMMTLGTMDNKSFPIEPLIIPKICLSGRIPPQNTLLALDENRCTSKHKMWPDFHNGVAAGLQLPPATEEAKRKMSRTWIVCNKPNIQRNTASQPNQPNVTQEPDHMYGGFLLALGLRGHLSSLSNTDICDFINEGPFTTAVGVMLGLAANKRGTCDVTVSKTLCVHIPSLLPTSFRSIDLASPVQAAAVAGVGLLYQGSAHRLLTEFLLNEMGKRPTVDQNTDDREGYNLCCGLSLGMVNLCLRDGSNKFVNDGLSDLDIEERLHRYIVGGVDQSSAKQRNRGADRAFGGVNGDSEKSSRIYEGNMINVDVTAPGATMALGMIYHRSGSKSVASLLSLPDTSFALDTVRPDFLFSRVVSKALVLWDDIEATEKWIKSQIPIFIRSSYANFRRKAERNSGMDGLATFAAMSMEGKRDSHQNVFDNTDDNGVASNVKEDRAFSPHEDTSLDVNYNSIRQAHAYITAGACFSIGLRYAGTGNAVAFHSITTQISELQKLRDDSDTISAALKPDMPTIELCLGAAALSLGMVMAGTGDIKSFKLLRTLRWKCEMDVKYGNHMAYASAIGLLFLGGGTCTLGNDPADIAALLISFFPRYPIFTHDNRYHLQALRHLYALAVRKRKIEAIDVDSNEKVLVPMEFDFGDKMCHKAMTPSILLNRGKTCKIRVTCDRYYPVEVVLDNVPAFNSTLSIFVKKKSGRLSYIQDPHGMRSLFTQVGRDRVAAREFIKSFVEDHRMVMYANHICDSNEGEASKNLSLSSIHMGDFCVDIVQECLRDEKTDAINIHLALYNDVNCIEKVACPSTKIQEFRLLKTLYRNSDCFELVSPHFVSLLCESIDRFFSALRNEDPLGKNKKENYGRWEGPISLWGQRIGFQQS</sequence>
<evidence type="ECO:0000256" key="2">
    <source>
        <dbReference type="ARBA" id="ARBA00022618"/>
    </source>
</evidence>
<evidence type="ECO:0000256" key="5">
    <source>
        <dbReference type="SAM" id="MobiDB-lite"/>
    </source>
</evidence>
<evidence type="ECO:0000259" key="6">
    <source>
        <dbReference type="Pfam" id="PF12859"/>
    </source>
</evidence>
<dbReference type="Pfam" id="PF18122">
    <property type="entry name" value="APC1_C"/>
    <property type="match status" value="1"/>
</dbReference>
<evidence type="ECO:0000256" key="4">
    <source>
        <dbReference type="ARBA" id="ARBA00023306"/>
    </source>
</evidence>
<feature type="domain" description="Anaphase-promoting complex subunit 1 N-terminal" evidence="6">
    <location>
        <begin position="186"/>
        <end position="443"/>
    </location>
</feature>
<dbReference type="InterPro" id="IPR049255">
    <property type="entry name" value="Apc1_N"/>
</dbReference>
<dbReference type="InterPro" id="IPR011989">
    <property type="entry name" value="ARM-like"/>
</dbReference>
<evidence type="ECO:0000256" key="3">
    <source>
        <dbReference type="ARBA" id="ARBA00022776"/>
    </source>
</evidence>
<feature type="region of interest" description="Disordered" evidence="5">
    <location>
        <begin position="286"/>
        <end position="313"/>
    </location>
</feature>
<dbReference type="GO" id="GO:0060090">
    <property type="term" value="F:molecular adaptor activity"/>
    <property type="evidence" value="ECO:0007669"/>
    <property type="project" value="TreeGrafter"/>
</dbReference>
<dbReference type="Gene3D" id="1.25.10.10">
    <property type="entry name" value="Leucine-rich Repeat Variant"/>
    <property type="match status" value="2"/>
</dbReference>
<keyword evidence="4" id="KW-0131">Cell cycle</keyword>
<evidence type="ECO:0000259" key="7">
    <source>
        <dbReference type="Pfam" id="PF18122"/>
    </source>
</evidence>
<dbReference type="GO" id="GO:0051301">
    <property type="term" value="P:cell division"/>
    <property type="evidence" value="ECO:0007669"/>
    <property type="project" value="UniProtKB-KW"/>
</dbReference>
<keyword evidence="3" id="KW-0498">Mitosis</keyword>
<evidence type="ECO:0008006" key="9">
    <source>
        <dbReference type="Google" id="ProtNLM"/>
    </source>
</evidence>
<dbReference type="GO" id="GO:0005680">
    <property type="term" value="C:anaphase-promoting complex"/>
    <property type="evidence" value="ECO:0007669"/>
    <property type="project" value="InterPro"/>
</dbReference>
<proteinExistence type="inferred from homology"/>
<protein>
    <recommendedName>
        <fullName evidence="9">Anaphase-promoting complex subunit 1</fullName>
    </recommendedName>
</protein>
<dbReference type="PANTHER" id="PTHR12827:SF3">
    <property type="entry name" value="ANAPHASE-PROMOTING COMPLEX SUBUNIT 1"/>
    <property type="match status" value="1"/>
</dbReference>
<reference evidence="8" key="1">
    <citation type="submission" date="2021-01" db="EMBL/GenBank/DDBJ databases">
        <authorList>
            <person name="Corre E."/>
            <person name="Pelletier E."/>
            <person name="Niang G."/>
            <person name="Scheremetjew M."/>
            <person name="Finn R."/>
            <person name="Kale V."/>
            <person name="Holt S."/>
            <person name="Cochrane G."/>
            <person name="Meng A."/>
            <person name="Brown T."/>
            <person name="Cohen L."/>
        </authorList>
    </citation>
    <scope>NUCLEOTIDE SEQUENCE</scope>
    <source>
        <strain evidence="8">MM31A-1</strain>
    </source>
</reference>
<organism evidence="8">
    <name type="scientific">Chaetoceros debilis</name>
    <dbReference type="NCBI Taxonomy" id="122233"/>
    <lineage>
        <taxon>Eukaryota</taxon>
        <taxon>Sar</taxon>
        <taxon>Stramenopiles</taxon>
        <taxon>Ochrophyta</taxon>
        <taxon>Bacillariophyta</taxon>
        <taxon>Coscinodiscophyceae</taxon>
        <taxon>Chaetocerotophycidae</taxon>
        <taxon>Chaetocerotales</taxon>
        <taxon>Chaetocerotaceae</taxon>
        <taxon>Chaetoceros</taxon>
    </lineage>
</organism>
<evidence type="ECO:0000256" key="1">
    <source>
        <dbReference type="ARBA" id="ARBA00010547"/>
    </source>
</evidence>
<dbReference type="GO" id="GO:0007091">
    <property type="term" value="P:metaphase/anaphase transition of mitotic cell cycle"/>
    <property type="evidence" value="ECO:0007669"/>
    <property type="project" value="TreeGrafter"/>
</dbReference>
<dbReference type="Pfam" id="PF12859">
    <property type="entry name" value="ANAPC1"/>
    <property type="match status" value="1"/>
</dbReference>
<dbReference type="GO" id="GO:0070979">
    <property type="term" value="P:protein K11-linked ubiquitination"/>
    <property type="evidence" value="ECO:0007669"/>
    <property type="project" value="TreeGrafter"/>
</dbReference>
<feature type="compositionally biased region" description="Polar residues" evidence="5">
    <location>
        <begin position="286"/>
        <end position="296"/>
    </location>
</feature>
<evidence type="ECO:0000313" key="8">
    <source>
        <dbReference type="EMBL" id="CAE0472992.1"/>
    </source>
</evidence>
<dbReference type="InterPro" id="IPR041221">
    <property type="entry name" value="APC1_C"/>
</dbReference>
<feature type="domain" description="Anaphase-promoting complex subunit 1 C-terminal" evidence="7">
    <location>
        <begin position="1920"/>
        <end position="2041"/>
    </location>
</feature>
<accession>A0A7S3QC95</accession>
<dbReference type="EMBL" id="HBIO01023222">
    <property type="protein sequence ID" value="CAE0472992.1"/>
    <property type="molecule type" value="Transcribed_RNA"/>
</dbReference>
<name>A0A7S3QC95_9STRA</name>
<dbReference type="GO" id="GO:0031145">
    <property type="term" value="P:anaphase-promoting complex-dependent catabolic process"/>
    <property type="evidence" value="ECO:0007669"/>
    <property type="project" value="TreeGrafter"/>
</dbReference>
<gene>
    <name evidence="8" type="ORF">CDEB00056_LOCUS17845</name>
</gene>
<feature type="region of interest" description="Disordered" evidence="5">
    <location>
        <begin position="469"/>
        <end position="492"/>
    </location>
</feature>